<evidence type="ECO:0000313" key="14">
    <source>
        <dbReference type="Proteomes" id="UP001210169"/>
    </source>
</evidence>
<dbReference type="GO" id="GO:0016301">
    <property type="term" value="F:kinase activity"/>
    <property type="evidence" value="ECO:0007669"/>
    <property type="project" value="UniProtKB-KW"/>
</dbReference>
<gene>
    <name evidence="13" type="ORF">STRNI_002782</name>
</gene>
<evidence type="ECO:0000256" key="10">
    <source>
        <dbReference type="SAM" id="Phobius"/>
    </source>
</evidence>
<dbReference type="PANTHER" id="PTHR24421">
    <property type="entry name" value="NITRATE/NITRITE SENSOR PROTEIN NARX-RELATED"/>
    <property type="match status" value="1"/>
</dbReference>
<proteinExistence type="predicted"/>
<feature type="region of interest" description="Disordered" evidence="9">
    <location>
        <begin position="370"/>
        <end position="408"/>
    </location>
</feature>
<dbReference type="InterPro" id="IPR011712">
    <property type="entry name" value="Sig_transdc_His_kin_sub3_dim/P"/>
</dbReference>
<keyword evidence="10" id="KW-0472">Membrane</keyword>
<dbReference type="RefSeq" id="WP_277411347.1">
    <property type="nucleotide sequence ID" value="NZ_CP114203.1"/>
</dbReference>
<keyword evidence="7" id="KW-0067">ATP-binding</keyword>
<keyword evidence="5" id="KW-0547">Nucleotide-binding</keyword>
<keyword evidence="14" id="KW-1185">Reference proteome</keyword>
<evidence type="ECO:0000256" key="9">
    <source>
        <dbReference type="SAM" id="MobiDB-lite"/>
    </source>
</evidence>
<evidence type="ECO:0000259" key="11">
    <source>
        <dbReference type="Pfam" id="PF02518"/>
    </source>
</evidence>
<feature type="compositionally biased region" description="Basic and acidic residues" evidence="9">
    <location>
        <begin position="396"/>
        <end position="408"/>
    </location>
</feature>
<evidence type="ECO:0000256" key="5">
    <source>
        <dbReference type="ARBA" id="ARBA00022741"/>
    </source>
</evidence>
<evidence type="ECO:0000256" key="7">
    <source>
        <dbReference type="ARBA" id="ARBA00022840"/>
    </source>
</evidence>
<dbReference type="PANTHER" id="PTHR24421:SF10">
    <property type="entry name" value="NITRATE_NITRITE SENSOR PROTEIN NARQ"/>
    <property type="match status" value="1"/>
</dbReference>
<dbReference type="SUPFAM" id="SSF55874">
    <property type="entry name" value="ATPase domain of HSP90 chaperone/DNA topoisomerase II/histidine kinase"/>
    <property type="match status" value="1"/>
</dbReference>
<dbReference type="GeneID" id="301331953"/>
<feature type="transmembrane region" description="Helical" evidence="10">
    <location>
        <begin position="424"/>
        <end position="444"/>
    </location>
</feature>
<sequence length="527" mass="57248">MTPWRRPDARQLHARRLYARAPGLVLWLLVCGPPALAFGSLAHTHLWATAAAFPLLGVCVLLRRRRPLTALALPIAPSLVISLDLFTVAYCAALAVFGYLAGIRMPRARPALWFFSAVAAGGLPLSAVVGRTVWPWFSLLLTLLLNVMLPWLLGRYRRQYAELARTGWQLAERMEREQQAVADRTRLRERARIAGDMHDSLGHDLALIALRAGALEVDPRLDADRQAAAGELRAAAGTATERLREIIGVLRTDDESAPRVPADESVERLVDRARASGMTVTLEEADDTGARTLPAMTGHALHRVVQESLTNAAKHAPGAAVRVRIGRAAGQVRVTVANTARPDGPAADPVSGGSGLVGLDERVRLAGGTLRAGPAPEGGFTVSARLPTAGGTPAEPLERPEPTAAERELDRAQRQVQRRLRQTVIVPLALLAALVVLTSTFHLVSPSWTVLEREHYDALRLGADRSRMDSLLPFFALDAPPDGTPPPPHGWTCEYYSVRPGSDTAYELCFTDGDRLVKKSVVHRRDR</sequence>
<dbReference type="InterPro" id="IPR003594">
    <property type="entry name" value="HATPase_dom"/>
</dbReference>
<keyword evidence="6 13" id="KW-0418">Kinase</keyword>
<dbReference type="Pfam" id="PF07730">
    <property type="entry name" value="HisKA_3"/>
    <property type="match status" value="1"/>
</dbReference>
<feature type="transmembrane region" description="Helical" evidence="10">
    <location>
        <begin position="20"/>
        <end position="39"/>
    </location>
</feature>
<keyword evidence="3" id="KW-0597">Phosphoprotein</keyword>
<evidence type="ECO:0000256" key="6">
    <source>
        <dbReference type="ARBA" id="ARBA00022777"/>
    </source>
</evidence>
<dbReference type="CDD" id="cd16917">
    <property type="entry name" value="HATPase_UhpB-NarQ-NarX-like"/>
    <property type="match status" value="1"/>
</dbReference>
<feature type="domain" description="Signal transduction histidine kinase subgroup 3 dimerisation and phosphoacceptor" evidence="12">
    <location>
        <begin position="189"/>
        <end position="254"/>
    </location>
</feature>
<feature type="transmembrane region" description="Helical" evidence="10">
    <location>
        <begin position="112"/>
        <end position="130"/>
    </location>
</feature>
<evidence type="ECO:0000256" key="4">
    <source>
        <dbReference type="ARBA" id="ARBA00022679"/>
    </source>
</evidence>
<protein>
    <recommendedName>
        <fullName evidence="2">histidine kinase</fullName>
        <ecNumber evidence="2">2.7.13.3</ecNumber>
    </recommendedName>
</protein>
<dbReference type="Proteomes" id="UP001210169">
    <property type="component" value="Chromosome"/>
</dbReference>
<evidence type="ECO:0000313" key="13">
    <source>
        <dbReference type="EMBL" id="WAU04505.1"/>
    </source>
</evidence>
<feature type="transmembrane region" description="Helical" evidence="10">
    <location>
        <begin position="136"/>
        <end position="153"/>
    </location>
</feature>
<keyword evidence="4" id="KW-0808">Transferase</keyword>
<dbReference type="Pfam" id="PF02518">
    <property type="entry name" value="HATPase_c"/>
    <property type="match status" value="1"/>
</dbReference>
<evidence type="ECO:0000256" key="2">
    <source>
        <dbReference type="ARBA" id="ARBA00012438"/>
    </source>
</evidence>
<evidence type="ECO:0000256" key="3">
    <source>
        <dbReference type="ARBA" id="ARBA00022553"/>
    </source>
</evidence>
<keyword evidence="10" id="KW-1133">Transmembrane helix</keyword>
<dbReference type="Gene3D" id="1.20.5.1930">
    <property type="match status" value="1"/>
</dbReference>
<keyword evidence="10" id="KW-0812">Transmembrane</keyword>
<comment type="catalytic activity">
    <reaction evidence="1">
        <text>ATP + protein L-histidine = ADP + protein N-phospho-L-histidine.</text>
        <dbReference type="EC" id="2.7.13.3"/>
    </reaction>
</comment>
<evidence type="ECO:0000256" key="8">
    <source>
        <dbReference type="ARBA" id="ARBA00023012"/>
    </source>
</evidence>
<name>A0ABY7J1V2_STRNI</name>
<dbReference type="InterPro" id="IPR036890">
    <property type="entry name" value="HATPase_C_sf"/>
</dbReference>
<dbReference type="EMBL" id="CP114203">
    <property type="protein sequence ID" value="WAU04505.1"/>
    <property type="molecule type" value="Genomic_DNA"/>
</dbReference>
<organism evidence="13 14">
    <name type="scientific">Streptomyces nigrescens</name>
    <dbReference type="NCBI Taxonomy" id="1920"/>
    <lineage>
        <taxon>Bacteria</taxon>
        <taxon>Bacillati</taxon>
        <taxon>Actinomycetota</taxon>
        <taxon>Actinomycetes</taxon>
        <taxon>Kitasatosporales</taxon>
        <taxon>Streptomycetaceae</taxon>
        <taxon>Streptomyces</taxon>
    </lineage>
</organism>
<feature type="domain" description="Histidine kinase/HSP90-like ATPase" evidence="11">
    <location>
        <begin position="300"/>
        <end position="388"/>
    </location>
</feature>
<keyword evidence="8" id="KW-0902">Two-component regulatory system</keyword>
<evidence type="ECO:0000256" key="1">
    <source>
        <dbReference type="ARBA" id="ARBA00000085"/>
    </source>
</evidence>
<accession>A0ABY7J1V2</accession>
<feature type="transmembrane region" description="Helical" evidence="10">
    <location>
        <begin position="75"/>
        <end position="100"/>
    </location>
</feature>
<evidence type="ECO:0000259" key="12">
    <source>
        <dbReference type="Pfam" id="PF07730"/>
    </source>
</evidence>
<dbReference type="InterPro" id="IPR050482">
    <property type="entry name" value="Sensor_HK_TwoCompSys"/>
</dbReference>
<dbReference type="Gene3D" id="3.30.565.10">
    <property type="entry name" value="Histidine kinase-like ATPase, C-terminal domain"/>
    <property type="match status" value="1"/>
</dbReference>
<reference evidence="13 14" key="1">
    <citation type="submission" date="2022-12" db="EMBL/GenBank/DDBJ databases">
        <authorList>
            <person name="Ruckert C."/>
            <person name="Busche T."/>
            <person name="Kalinowski J."/>
            <person name="Wittmann C."/>
        </authorList>
    </citation>
    <scope>NUCLEOTIDE SEQUENCE [LARGE SCALE GENOMIC DNA]</scope>
    <source>
        <strain evidence="13 14">DSM 40276</strain>
    </source>
</reference>
<dbReference type="EC" id="2.7.13.3" evidence="2"/>